<protein>
    <submittedName>
        <fullName evidence="1">Uncharacterized protein</fullName>
    </submittedName>
</protein>
<gene>
    <name evidence="1" type="primary">WBGene00273742</name>
</gene>
<sequence length="182" mass="20835">MRLFFLLLFVFGSALGEDYYVDLYNNLTEPLTVYFTYNNYPEGSYIMPARVNGVATKNVFKLTSIFDQIIFTTRPLTLSALIKFMDAPSPDCASSYLSTNITLAYAQGAGDVPIAMSLRTYGSSAQIECNTLDVPRKCIMPYNGPDMRCYPHRNMDPQPAQNMWIPQWYWRNNPIQIWFSAQ</sequence>
<name>A0A2A6B6D6_PRIPA</name>
<dbReference type="EnsemblMetazoa" id="PPA35373.1">
    <property type="protein sequence ID" value="PPA35373.1"/>
    <property type="gene ID" value="WBGene00273742"/>
</dbReference>
<reference evidence="2" key="1">
    <citation type="journal article" date="2008" name="Nat. Genet.">
        <title>The Pristionchus pacificus genome provides a unique perspective on nematode lifestyle and parasitism.</title>
        <authorList>
            <person name="Dieterich C."/>
            <person name="Clifton S.W."/>
            <person name="Schuster L.N."/>
            <person name="Chinwalla A."/>
            <person name="Delehaunty K."/>
            <person name="Dinkelacker I."/>
            <person name="Fulton L."/>
            <person name="Fulton R."/>
            <person name="Godfrey J."/>
            <person name="Minx P."/>
            <person name="Mitreva M."/>
            <person name="Roeseler W."/>
            <person name="Tian H."/>
            <person name="Witte H."/>
            <person name="Yang S.P."/>
            <person name="Wilson R.K."/>
            <person name="Sommer R.J."/>
        </authorList>
    </citation>
    <scope>NUCLEOTIDE SEQUENCE [LARGE SCALE GENOMIC DNA]</scope>
    <source>
        <strain evidence="2">PS312</strain>
    </source>
</reference>
<accession>A0A8R1ULR4</accession>
<evidence type="ECO:0000313" key="1">
    <source>
        <dbReference type="EnsemblMetazoa" id="PPA35373.1"/>
    </source>
</evidence>
<evidence type="ECO:0000313" key="2">
    <source>
        <dbReference type="Proteomes" id="UP000005239"/>
    </source>
</evidence>
<organism evidence="1 2">
    <name type="scientific">Pristionchus pacificus</name>
    <name type="common">Parasitic nematode worm</name>
    <dbReference type="NCBI Taxonomy" id="54126"/>
    <lineage>
        <taxon>Eukaryota</taxon>
        <taxon>Metazoa</taxon>
        <taxon>Ecdysozoa</taxon>
        <taxon>Nematoda</taxon>
        <taxon>Chromadorea</taxon>
        <taxon>Rhabditida</taxon>
        <taxon>Rhabditina</taxon>
        <taxon>Diplogasteromorpha</taxon>
        <taxon>Diplogasteroidea</taxon>
        <taxon>Neodiplogasteridae</taxon>
        <taxon>Pristionchus</taxon>
    </lineage>
</organism>
<proteinExistence type="predicted"/>
<dbReference type="AlphaFoldDB" id="A0A2A6B6D6"/>
<keyword evidence="2" id="KW-1185">Reference proteome</keyword>
<accession>A0A2A6B6D6</accession>
<dbReference type="Proteomes" id="UP000005239">
    <property type="component" value="Unassembled WGS sequence"/>
</dbReference>
<reference evidence="1" key="2">
    <citation type="submission" date="2022-06" db="UniProtKB">
        <authorList>
            <consortium name="EnsemblMetazoa"/>
        </authorList>
    </citation>
    <scope>IDENTIFICATION</scope>
    <source>
        <strain evidence="1">PS312</strain>
    </source>
</reference>